<dbReference type="RefSeq" id="WP_162232099.1">
    <property type="nucleotide sequence ID" value="NZ_JYNX01000058.1"/>
</dbReference>
<proteinExistence type="predicted"/>
<accession>A0A0J6YMA2</accession>
<organism evidence="1 2">
    <name type="scientific">Mycolicibacterium chubuense</name>
    <name type="common">Mycobacterium chubuense</name>
    <dbReference type="NCBI Taxonomy" id="1800"/>
    <lineage>
        <taxon>Bacteria</taxon>
        <taxon>Bacillati</taxon>
        <taxon>Actinomycetota</taxon>
        <taxon>Actinomycetes</taxon>
        <taxon>Mycobacteriales</taxon>
        <taxon>Mycobacteriaceae</taxon>
        <taxon>Mycolicibacterium</taxon>
    </lineage>
</organism>
<dbReference type="Proteomes" id="UP000036176">
    <property type="component" value="Unassembled WGS sequence"/>
</dbReference>
<evidence type="ECO:0000313" key="2">
    <source>
        <dbReference type="Proteomes" id="UP000036176"/>
    </source>
</evidence>
<name>A0A0J6YMA2_MYCCU</name>
<gene>
    <name evidence="1" type="ORF">MCHUDSM44219_03938</name>
</gene>
<comment type="caution">
    <text evidence="1">The sequence shown here is derived from an EMBL/GenBank/DDBJ whole genome shotgun (WGS) entry which is preliminary data.</text>
</comment>
<sequence length="70" mass="7861">MNADHDYYKRGTRVRVALSGDPRNRQQGRVVSSYNDAGDMVHVVEFGGGETGEYITEELRSAEVGNRWEA</sequence>
<evidence type="ECO:0000313" key="1">
    <source>
        <dbReference type="EMBL" id="KMO73886.1"/>
    </source>
</evidence>
<dbReference type="AlphaFoldDB" id="A0A0J6YMA2"/>
<reference evidence="1 2" key="1">
    <citation type="journal article" date="2015" name="Genome Biol. Evol.">
        <title>Characterization of Three Mycobacterium spp. with Potential Use in Bioremediation by Genome Sequencing and Comparative Genomics.</title>
        <authorList>
            <person name="Das S."/>
            <person name="Pettersson B.M."/>
            <person name="Behra P.R."/>
            <person name="Ramesh M."/>
            <person name="Dasgupta S."/>
            <person name="Bhattacharya A."/>
            <person name="Kirsebom L.A."/>
        </authorList>
    </citation>
    <scope>NUCLEOTIDE SEQUENCE [LARGE SCALE GENOMIC DNA]</scope>
    <source>
        <strain evidence="1 2">DSM 44219</strain>
    </source>
</reference>
<keyword evidence="2" id="KW-1185">Reference proteome</keyword>
<dbReference type="EMBL" id="JYNX01000058">
    <property type="protein sequence ID" value="KMO73886.1"/>
    <property type="molecule type" value="Genomic_DNA"/>
</dbReference>
<dbReference type="PATRIC" id="fig|1800.3.peg.3966"/>
<protein>
    <submittedName>
        <fullName evidence="1">Uncharacterized protein</fullName>
    </submittedName>
</protein>